<dbReference type="SUPFAM" id="SSF51735">
    <property type="entry name" value="NAD(P)-binding Rossmann-fold domains"/>
    <property type="match status" value="1"/>
</dbReference>
<proteinExistence type="predicted"/>
<dbReference type="RefSeq" id="WP_253656366.1">
    <property type="nucleotide sequence ID" value="NZ_BAAAOE010000006.1"/>
</dbReference>
<evidence type="ECO:0000313" key="1">
    <source>
        <dbReference type="EMBL" id="MCP2162789.1"/>
    </source>
</evidence>
<dbReference type="EMBL" id="JAMTCG010000008">
    <property type="protein sequence ID" value="MCP2162789.1"/>
    <property type="molecule type" value="Genomic_DNA"/>
</dbReference>
<organism evidence="1 2">
    <name type="scientific">Williamsia serinedens</name>
    <dbReference type="NCBI Taxonomy" id="391736"/>
    <lineage>
        <taxon>Bacteria</taxon>
        <taxon>Bacillati</taxon>
        <taxon>Actinomycetota</taxon>
        <taxon>Actinomycetes</taxon>
        <taxon>Mycobacteriales</taxon>
        <taxon>Nocardiaceae</taxon>
        <taxon>Williamsia</taxon>
    </lineage>
</organism>
<dbReference type="NCBIfam" id="NF006133">
    <property type="entry name" value="PRK08278.1"/>
    <property type="match status" value="1"/>
</dbReference>
<keyword evidence="2" id="KW-1185">Reference proteome</keyword>
<protein>
    <submittedName>
        <fullName evidence="1">Citronellol/citronellal dehydrogenase</fullName>
    </submittedName>
</protein>
<sequence length="285" mass="30182">MATEPGTLRGRTLIISGGSRGIGEAIAVRAARDGANVALVAKTSDPHPKLPGTIHTAATAIEEAGGHALPIVGDIRDDDLVARAVAQTVEQFGGLDIVVNNASALDLTPSAELGMKRFDLMQSINGRGTFSLSTTAIPHLRVSDNAHILSLAPPIRLEPEFFDRTPAAYTLSKFAMTIVTLGLARELRGDGIAANNLWPRTTISTAAVRNILGADLIARSRTAEIMADAAYVILTSPAAETTGNCFIDDEVLTAAGVDDLGAYRDTDRDSDLELDFWTEHLEDAR</sequence>
<reference evidence="1 2" key="1">
    <citation type="submission" date="2022-06" db="EMBL/GenBank/DDBJ databases">
        <title>Genomic Encyclopedia of Archaeal and Bacterial Type Strains, Phase II (KMG-II): from individual species to whole genera.</title>
        <authorList>
            <person name="Goeker M."/>
        </authorList>
    </citation>
    <scope>NUCLEOTIDE SEQUENCE [LARGE SCALE GENOMIC DNA]</scope>
    <source>
        <strain evidence="1 2">DSM 45037</strain>
    </source>
</reference>
<dbReference type="PANTHER" id="PTHR42808:SF3">
    <property type="entry name" value="HYDROXYSTEROID DEHYDROGENASE-LIKE PROTEIN 2"/>
    <property type="match status" value="1"/>
</dbReference>
<dbReference type="InterPro" id="IPR036291">
    <property type="entry name" value="NAD(P)-bd_dom_sf"/>
</dbReference>
<dbReference type="Gene3D" id="3.40.50.720">
    <property type="entry name" value="NAD(P)-binding Rossmann-like Domain"/>
    <property type="match status" value="1"/>
</dbReference>
<comment type="caution">
    <text evidence="1">The sequence shown here is derived from an EMBL/GenBank/DDBJ whole genome shotgun (WGS) entry which is preliminary data.</text>
</comment>
<dbReference type="InterPro" id="IPR051935">
    <property type="entry name" value="HSDL2"/>
</dbReference>
<dbReference type="Proteomes" id="UP001205740">
    <property type="component" value="Unassembled WGS sequence"/>
</dbReference>
<name>A0ABT1H7A3_9NOCA</name>
<dbReference type="PRINTS" id="PR00081">
    <property type="entry name" value="GDHRDH"/>
</dbReference>
<dbReference type="InterPro" id="IPR002347">
    <property type="entry name" value="SDR_fam"/>
</dbReference>
<dbReference type="PANTHER" id="PTHR42808">
    <property type="entry name" value="HYDROXYSTEROID DEHYDROGENASE-LIKE PROTEIN 2"/>
    <property type="match status" value="1"/>
</dbReference>
<evidence type="ECO:0000313" key="2">
    <source>
        <dbReference type="Proteomes" id="UP001205740"/>
    </source>
</evidence>
<dbReference type="Pfam" id="PF00106">
    <property type="entry name" value="adh_short"/>
    <property type="match status" value="1"/>
</dbReference>
<accession>A0ABT1H7A3</accession>
<gene>
    <name evidence="1" type="ORF">LX12_004001</name>
</gene>